<evidence type="ECO:0000313" key="1">
    <source>
        <dbReference type="EMBL" id="KAJ0049260.1"/>
    </source>
</evidence>
<organism evidence="1 2">
    <name type="scientific">Pistacia integerrima</name>
    <dbReference type="NCBI Taxonomy" id="434235"/>
    <lineage>
        <taxon>Eukaryota</taxon>
        <taxon>Viridiplantae</taxon>
        <taxon>Streptophyta</taxon>
        <taxon>Embryophyta</taxon>
        <taxon>Tracheophyta</taxon>
        <taxon>Spermatophyta</taxon>
        <taxon>Magnoliopsida</taxon>
        <taxon>eudicotyledons</taxon>
        <taxon>Gunneridae</taxon>
        <taxon>Pentapetalae</taxon>
        <taxon>rosids</taxon>
        <taxon>malvids</taxon>
        <taxon>Sapindales</taxon>
        <taxon>Anacardiaceae</taxon>
        <taxon>Pistacia</taxon>
    </lineage>
</organism>
<evidence type="ECO:0000313" key="2">
    <source>
        <dbReference type="Proteomes" id="UP001163603"/>
    </source>
</evidence>
<keyword evidence="2" id="KW-1185">Reference proteome</keyword>
<proteinExistence type="predicted"/>
<dbReference type="EMBL" id="CM047737">
    <property type="protein sequence ID" value="KAJ0049260.1"/>
    <property type="molecule type" value="Genomic_DNA"/>
</dbReference>
<protein>
    <submittedName>
        <fullName evidence="1">Uncharacterized protein</fullName>
    </submittedName>
</protein>
<sequence length="1473" mass="159878">MYGQGSYNSQFGRGPNTPVPPPYQRQQLPGPPPLPPNFQPGKAAPPPSVIQPCPPMYQHGFPGPPPGVCQVPPPSSVPNTSQSYAASHLGPPNVHHMPPSVLSHPPRVLPPPPPRPTMYSAPVHMQSQQPGGVQDLQRIPPPPLPQPTSSFFTSSSFGSYVKSTGGNSHPSIAPFPAPVPPSSPPPVPPSPPSSTSPLSSMHHQVGSNLTSFNEPSSSKLSTSSSVGKNLATNEGKHVRDVTNSGYINQEGSLVGDSSSLGGHVIFDLPPPPPIPREGKVVQKIEELCKLIAKNGLGYEDFVRRNESGNSEFQFLFAGDPGSEAVIAHEYYLWMKKKYILFGKLNEERIDSRLKPLVPFSSQTDSLVVAPGSISPADSDMEMEDDITQSVNDKGGTLPAEGANNEFEMVPCGLDAKKQLHVQQLSTPGEVSFSSFAGEKVVSSNDQLAIERPLSRICSPVINSVDVWPSASNLKKSATLLAHDKIAPGVSGAADGLNPEKNSSQLIKGVSPFRLLQEYASDDECVGPIKDSSSLAVGATILLTGTKSQYETESGFGLHSGLNVFNKSANFPEVSGTEVKENATASLASEITGEQVDKHEKQASISHVESPQALREKDHSEGACVEASLNGKFQKENEEKVIMGDKRNEAEVGADHLLIGGGGGVHGGEGRNEVDLAAGLPEIEEAGAGLLEIGEAGVGLPEIEEAWSRSPRRRRSRSRSPVSRHVGDFSGDSMRRERGQIPECFDFRRGRCYRGASCRYLHHDSDKGEGSKRHRSKQQYLDVPPIPENSNIHEDMQHNLSKASDKVHDEVKITEMQHRQDVPGSSSGRLIDSHRIKSGSSREAAAKVSETQFLEGQTEVPTLTNKIWQESFESQHLKLVVRFPPYASKKELPLEKSVVEQSQPHLSEPVPQNPDCPRQLTDNSSVSDFAPEQTSMTAVNKFPVNEALQNTENFRHHSPQLPPPPPPLSQGITAQHMTQPPQDASFPHQSTSGERFPSYMLPNQPSHFSVSSVASWTSLPPPPPGVSTQLQQSHLAPRDGSQFIPKPYTAELPTSSQVGDFQQRAYSSMQESHRSLSHAEDYKLKPLPPYNLTQLPMMGTSVSSFSQGENQPLPSSFSLELPANRMQNFPGDKLPPGERIKSASQIHPYLQQQQPPYGLPHLAAANSSSTYPPDLQETNQSSHLPDLRGSRNSTHYGPYTSTLEQPPSSKFSSDVFRQEQDTSHFNRHAADFGLSHGQVDGQNIGSTVSRQATSSPNSARAVGQNFPRSGGDQYDPLLDSIDPSSNLSKSKEYNNAQKLEPSSDSDIMLRHSGSNKPLDVEENNRKKEVGGVEVATSVDDEEYGETADAEVGAVENESPSNPIHAASIPAGEIEIDQIKSPGKSRKNKESRSMKLFKAALADFVKEVLKPSWRQGNMSKEAFKTIVKKTVDKVSGAMKSHQIPKSRAKIDQYIDSSQRKLTKLVTGYVDKYVKM</sequence>
<reference evidence="2" key="1">
    <citation type="journal article" date="2023" name="G3 (Bethesda)">
        <title>Genome assembly and association tests identify interacting loci associated with vigor, precocity, and sex in interspecific pistachio rootstocks.</title>
        <authorList>
            <person name="Palmer W."/>
            <person name="Jacygrad E."/>
            <person name="Sagayaradj S."/>
            <person name="Cavanaugh K."/>
            <person name="Han R."/>
            <person name="Bertier L."/>
            <person name="Beede B."/>
            <person name="Kafkas S."/>
            <person name="Golino D."/>
            <person name="Preece J."/>
            <person name="Michelmore R."/>
        </authorList>
    </citation>
    <scope>NUCLEOTIDE SEQUENCE [LARGE SCALE GENOMIC DNA]</scope>
</reference>
<gene>
    <name evidence="1" type="ORF">Pint_16274</name>
</gene>
<accession>A0ACC0ZCH4</accession>
<comment type="caution">
    <text evidence="1">The sequence shown here is derived from an EMBL/GenBank/DDBJ whole genome shotgun (WGS) entry which is preliminary data.</text>
</comment>
<name>A0ACC0ZCH4_9ROSI</name>
<dbReference type="Proteomes" id="UP001163603">
    <property type="component" value="Chromosome 2"/>
</dbReference>